<evidence type="ECO:0000259" key="3">
    <source>
        <dbReference type="Pfam" id="PF11495"/>
    </source>
</evidence>
<evidence type="ECO:0000313" key="5">
    <source>
        <dbReference type="Proteomes" id="UP001596201"/>
    </source>
</evidence>
<dbReference type="SUPFAM" id="SSF159071">
    <property type="entry name" value="TrmB C-terminal domain-like"/>
    <property type="match status" value="1"/>
</dbReference>
<comment type="similarity">
    <text evidence="1">Belongs to the transcriptional regulator TrmB family.</text>
</comment>
<dbReference type="PANTHER" id="PTHR34293:SF1">
    <property type="entry name" value="HTH-TYPE TRANSCRIPTIONAL REGULATOR TRMBL2"/>
    <property type="match status" value="1"/>
</dbReference>
<dbReference type="EMBL" id="JBHSKX010000004">
    <property type="protein sequence ID" value="MFC5368954.1"/>
    <property type="molecule type" value="Genomic_DNA"/>
</dbReference>
<name>A0ABD5RG64_9EURY</name>
<feature type="domain" description="Transcription regulator TrmB N-terminal" evidence="2">
    <location>
        <begin position="10"/>
        <end position="65"/>
    </location>
</feature>
<evidence type="ECO:0000313" key="4">
    <source>
        <dbReference type="EMBL" id="MFC5368954.1"/>
    </source>
</evidence>
<protein>
    <submittedName>
        <fullName evidence="4">TrmB family transcriptional regulator</fullName>
    </submittedName>
</protein>
<keyword evidence="5" id="KW-1185">Reference proteome</keyword>
<dbReference type="Pfam" id="PF01978">
    <property type="entry name" value="TrmB"/>
    <property type="match status" value="1"/>
</dbReference>
<feature type="domain" description="Transcription regulator TrmB C-terminal" evidence="3">
    <location>
        <begin position="122"/>
        <end position="349"/>
    </location>
</feature>
<dbReference type="AlphaFoldDB" id="A0ABD5RG64"/>
<comment type="caution">
    <text evidence="4">The sequence shown here is derived from an EMBL/GenBank/DDBJ whole genome shotgun (WGS) entry which is preliminary data.</text>
</comment>
<dbReference type="InterPro" id="IPR002831">
    <property type="entry name" value="Tscrpt_reg_TrmB_N"/>
</dbReference>
<dbReference type="PANTHER" id="PTHR34293">
    <property type="entry name" value="HTH-TYPE TRANSCRIPTIONAL REGULATOR TRMBL2"/>
    <property type="match status" value="1"/>
</dbReference>
<dbReference type="Proteomes" id="UP001596201">
    <property type="component" value="Unassembled WGS sequence"/>
</dbReference>
<proteinExistence type="inferred from homology"/>
<organism evidence="4 5">
    <name type="scientific">Salinirubrum litoreum</name>
    <dbReference type="NCBI Taxonomy" id="1126234"/>
    <lineage>
        <taxon>Archaea</taxon>
        <taxon>Methanobacteriati</taxon>
        <taxon>Methanobacteriota</taxon>
        <taxon>Stenosarchaea group</taxon>
        <taxon>Halobacteria</taxon>
        <taxon>Halobacteriales</taxon>
        <taxon>Haloferacaceae</taxon>
        <taxon>Salinirubrum</taxon>
    </lineage>
</organism>
<accession>A0ABD5RG64</accession>
<evidence type="ECO:0000259" key="2">
    <source>
        <dbReference type="Pfam" id="PF01978"/>
    </source>
</evidence>
<sequence length="365" mass="40083">MRKEDAVEELERIGFSAYEAQTYATLVEYDSVPLTVLASESSVPRSRVYDVVSSLDAQGHVETFTRDGKRHARADDPTEILDQLRRTGQTLAETADHIEDEWQQSDFQEHSLTLLDNGIGGAIAQIRADVRAAENLVEVVTTEANYFQLRSALRDACESDVVVRVTLEQASNLGTVQCQPVSELRAHRIPSPFLVIVDRTSVWMAPHPTASDDYVVTLNSESIAYIFHWFFLAGRWAGSEPLFVRDYADFTTYVDIIEFIRDVEPLLGSGLPIPVVVDGTDTTSGTHRRVSGTVVDIEYPDGPSGSNGRPTYADLAGMKTVTVDAGAEAVRVGGRGAVAEDVELRRLAVALPLEQFVDLCYEGAT</sequence>
<dbReference type="InterPro" id="IPR036388">
    <property type="entry name" value="WH-like_DNA-bd_sf"/>
</dbReference>
<dbReference type="InterPro" id="IPR051797">
    <property type="entry name" value="TrmB-like"/>
</dbReference>
<dbReference type="InterPro" id="IPR021586">
    <property type="entry name" value="Tscrpt_reg_TrmB_C"/>
</dbReference>
<dbReference type="RefSeq" id="WP_227231011.1">
    <property type="nucleotide sequence ID" value="NZ_JAJCVJ010000003.1"/>
</dbReference>
<gene>
    <name evidence="4" type="ORF">ACFPJ5_18670</name>
</gene>
<dbReference type="Gene3D" id="1.10.10.10">
    <property type="entry name" value="Winged helix-like DNA-binding domain superfamily/Winged helix DNA-binding domain"/>
    <property type="match status" value="1"/>
</dbReference>
<evidence type="ECO:0000256" key="1">
    <source>
        <dbReference type="ARBA" id="ARBA00007287"/>
    </source>
</evidence>
<reference evidence="4 5" key="1">
    <citation type="journal article" date="2019" name="Int. J. Syst. Evol. Microbiol.">
        <title>The Global Catalogue of Microorganisms (GCM) 10K type strain sequencing project: providing services to taxonomists for standard genome sequencing and annotation.</title>
        <authorList>
            <consortium name="The Broad Institute Genomics Platform"/>
            <consortium name="The Broad Institute Genome Sequencing Center for Infectious Disease"/>
            <person name="Wu L."/>
            <person name="Ma J."/>
        </authorList>
    </citation>
    <scope>NUCLEOTIDE SEQUENCE [LARGE SCALE GENOMIC DNA]</scope>
    <source>
        <strain evidence="4 5">CGMCC 1.12237</strain>
    </source>
</reference>
<dbReference type="Pfam" id="PF11495">
    <property type="entry name" value="Regulator_TrmB"/>
    <property type="match status" value="1"/>
</dbReference>